<accession>A0A6J8ALF4</accession>
<evidence type="ECO:0008006" key="4">
    <source>
        <dbReference type="Google" id="ProtNLM"/>
    </source>
</evidence>
<evidence type="ECO:0000313" key="3">
    <source>
        <dbReference type="Proteomes" id="UP000507470"/>
    </source>
</evidence>
<dbReference type="InterPro" id="IPR021109">
    <property type="entry name" value="Peptidase_aspartic_dom_sf"/>
</dbReference>
<dbReference type="Gene3D" id="2.40.70.10">
    <property type="entry name" value="Acid Proteases"/>
    <property type="match status" value="1"/>
</dbReference>
<sequence length="223" mass="23902">MNLESPIVQRVLTHDQGGPEGEEQGETPGGLWYKNEILSPAEDTGQAEVTLASYGEPQDSWDSTAGPSPLRELSTIDTALGSNEEAHNSGDSSSEGEADTTLVDEGSDCEIVTVCQLRSGIVFRVPIKVQGQSLFAVMDTAAEVTLIAEEVYRSLKSAPPILREVIMNTAGKGMPMNGYVVGPVNIGIEFQAHTVQSVRGPDRGRHASRFRSIKGSLYRLADV</sequence>
<dbReference type="Proteomes" id="UP000507470">
    <property type="component" value="Unassembled WGS sequence"/>
</dbReference>
<dbReference type="AlphaFoldDB" id="A0A6J8ALF4"/>
<feature type="region of interest" description="Disordered" evidence="1">
    <location>
        <begin position="1"/>
        <end position="102"/>
    </location>
</feature>
<organism evidence="2 3">
    <name type="scientific">Mytilus coruscus</name>
    <name type="common">Sea mussel</name>
    <dbReference type="NCBI Taxonomy" id="42192"/>
    <lineage>
        <taxon>Eukaryota</taxon>
        <taxon>Metazoa</taxon>
        <taxon>Spiralia</taxon>
        <taxon>Lophotrochozoa</taxon>
        <taxon>Mollusca</taxon>
        <taxon>Bivalvia</taxon>
        <taxon>Autobranchia</taxon>
        <taxon>Pteriomorphia</taxon>
        <taxon>Mytilida</taxon>
        <taxon>Mytiloidea</taxon>
        <taxon>Mytilidae</taxon>
        <taxon>Mytilinae</taxon>
        <taxon>Mytilus</taxon>
    </lineage>
</organism>
<reference evidence="2 3" key="1">
    <citation type="submission" date="2020-06" db="EMBL/GenBank/DDBJ databases">
        <authorList>
            <person name="Li R."/>
            <person name="Bekaert M."/>
        </authorList>
    </citation>
    <scope>NUCLEOTIDE SEQUENCE [LARGE SCALE GENOMIC DNA]</scope>
    <source>
        <strain evidence="3">wild</strain>
    </source>
</reference>
<gene>
    <name evidence="2" type="ORF">MCOR_9117</name>
</gene>
<evidence type="ECO:0000313" key="2">
    <source>
        <dbReference type="EMBL" id="CAC5370174.1"/>
    </source>
</evidence>
<proteinExistence type="predicted"/>
<name>A0A6J8ALF4_MYTCO</name>
<evidence type="ECO:0000256" key="1">
    <source>
        <dbReference type="SAM" id="MobiDB-lite"/>
    </source>
</evidence>
<protein>
    <recommendedName>
        <fullName evidence="4">Peptidase A2 domain-containing protein</fullName>
    </recommendedName>
</protein>
<dbReference type="EMBL" id="CACVKT020001654">
    <property type="protein sequence ID" value="CAC5370174.1"/>
    <property type="molecule type" value="Genomic_DNA"/>
</dbReference>
<keyword evidence="3" id="KW-1185">Reference proteome</keyword>